<evidence type="ECO:0000256" key="6">
    <source>
        <dbReference type="ARBA" id="ARBA00022670"/>
    </source>
</evidence>
<feature type="compositionally biased region" description="Polar residues" evidence="24">
    <location>
        <begin position="946"/>
        <end position="958"/>
    </location>
</feature>
<evidence type="ECO:0000256" key="5">
    <source>
        <dbReference type="ARBA" id="ARBA00022645"/>
    </source>
</evidence>
<keyword evidence="14" id="KW-0472">Membrane</keyword>
<protein>
    <recommendedName>
        <fullName evidence="21">Pheromone-processing carboxypeptidase KEX1</fullName>
        <ecNumber evidence="19">3.4.16.6</ecNumber>
    </recommendedName>
    <alternativeName>
        <fullName evidence="22">Carboxypeptidase D</fullName>
    </alternativeName>
    <alternativeName>
        <fullName evidence="20">Pheromone-processing carboxypeptidase kex1</fullName>
    </alternativeName>
    <alternativeName>
        <fullName evidence="23">RAD52 homolog</fullName>
    </alternativeName>
</protein>
<feature type="region of interest" description="Disordered" evidence="24">
    <location>
        <begin position="590"/>
        <end position="658"/>
    </location>
</feature>
<evidence type="ECO:0000256" key="12">
    <source>
        <dbReference type="ARBA" id="ARBA00022989"/>
    </source>
</evidence>
<evidence type="ECO:0000256" key="10">
    <source>
        <dbReference type="ARBA" id="ARBA00022763"/>
    </source>
</evidence>
<evidence type="ECO:0000256" key="24">
    <source>
        <dbReference type="SAM" id="MobiDB-lite"/>
    </source>
</evidence>
<dbReference type="InterPro" id="IPR041247">
    <property type="entry name" value="Rad52_fam"/>
</dbReference>
<evidence type="ECO:0000256" key="25">
    <source>
        <dbReference type="SAM" id="SignalP"/>
    </source>
</evidence>
<evidence type="ECO:0000256" key="2">
    <source>
        <dbReference type="ARBA" id="ARBA00004393"/>
    </source>
</evidence>
<evidence type="ECO:0000256" key="7">
    <source>
        <dbReference type="ARBA" id="ARBA00022692"/>
    </source>
</evidence>
<dbReference type="EC" id="3.4.16.6" evidence="19"/>
<dbReference type="InterPro" id="IPR001563">
    <property type="entry name" value="Peptidase_S10"/>
</dbReference>
<dbReference type="EMBL" id="JAPEUX010000002">
    <property type="protein sequence ID" value="KAJ4358011.1"/>
    <property type="molecule type" value="Genomic_DNA"/>
</dbReference>
<dbReference type="Proteomes" id="UP001140513">
    <property type="component" value="Unassembled WGS sequence"/>
</dbReference>
<evidence type="ECO:0000256" key="20">
    <source>
        <dbReference type="ARBA" id="ARBA00040403"/>
    </source>
</evidence>
<feature type="compositionally biased region" description="Polar residues" evidence="24">
    <location>
        <begin position="908"/>
        <end position="917"/>
    </location>
</feature>
<dbReference type="InterPro" id="IPR007232">
    <property type="entry name" value="Rad52_Rad59_Rad22"/>
</dbReference>
<proteinExistence type="inferred from homology"/>
<keyword evidence="11 26" id="KW-0378">Hydrolase</keyword>
<feature type="compositionally biased region" description="Low complexity" evidence="24">
    <location>
        <begin position="1013"/>
        <end position="1053"/>
    </location>
</feature>
<evidence type="ECO:0000256" key="1">
    <source>
        <dbReference type="ARBA" id="ARBA00001003"/>
    </source>
</evidence>
<feature type="region of interest" description="Disordered" evidence="24">
    <location>
        <begin position="906"/>
        <end position="1216"/>
    </location>
</feature>
<evidence type="ECO:0000256" key="3">
    <source>
        <dbReference type="ARBA" id="ARBA00006638"/>
    </source>
</evidence>
<keyword evidence="5 26" id="KW-0121">Carboxypeptidase</keyword>
<keyword evidence="13" id="KW-0333">Golgi apparatus</keyword>
<dbReference type="FunFam" id="3.30.390.80:FF:000001">
    <property type="entry name" value="DNA repair protein RAD52 homolog"/>
    <property type="match status" value="1"/>
</dbReference>
<keyword evidence="27" id="KW-1185">Reference proteome</keyword>
<evidence type="ECO:0000256" key="11">
    <source>
        <dbReference type="ARBA" id="ARBA00022801"/>
    </source>
</evidence>
<dbReference type="GO" id="GO:0006312">
    <property type="term" value="P:mitotic recombination"/>
    <property type="evidence" value="ECO:0007669"/>
    <property type="project" value="TreeGrafter"/>
</dbReference>
<evidence type="ECO:0000256" key="4">
    <source>
        <dbReference type="ARBA" id="ARBA00009431"/>
    </source>
</evidence>
<dbReference type="Gene3D" id="3.40.50.1820">
    <property type="entry name" value="alpha/beta hydrolase"/>
    <property type="match status" value="1"/>
</dbReference>
<dbReference type="InterPro" id="IPR042525">
    <property type="entry name" value="Rad52_Rad59_Rad22_sf"/>
</dbReference>
<dbReference type="Gene3D" id="3.30.390.80">
    <property type="entry name" value="DNA repair protein Rad52/59/22"/>
    <property type="match status" value="1"/>
</dbReference>
<evidence type="ECO:0000256" key="9">
    <source>
        <dbReference type="ARBA" id="ARBA00022729"/>
    </source>
</evidence>
<name>A0A9W9CDR7_9PLEO</name>
<keyword evidence="17" id="KW-0234">DNA repair</keyword>
<organism evidence="26 27">
    <name type="scientific">Didymosphaeria variabile</name>
    <dbReference type="NCBI Taxonomy" id="1932322"/>
    <lineage>
        <taxon>Eukaryota</taxon>
        <taxon>Fungi</taxon>
        <taxon>Dikarya</taxon>
        <taxon>Ascomycota</taxon>
        <taxon>Pezizomycotina</taxon>
        <taxon>Dothideomycetes</taxon>
        <taxon>Pleosporomycetidae</taxon>
        <taxon>Pleosporales</taxon>
        <taxon>Massarineae</taxon>
        <taxon>Didymosphaeriaceae</taxon>
        <taxon>Didymosphaeria</taxon>
    </lineage>
</organism>
<dbReference type="PANTHER" id="PTHR12132:SF1">
    <property type="entry name" value="DNA REPAIR PROTEIN RAD52 HOMOLOG"/>
    <property type="match status" value="1"/>
</dbReference>
<dbReference type="InterPro" id="IPR018202">
    <property type="entry name" value="Ser_caboxypep_ser_AS"/>
</dbReference>
<evidence type="ECO:0000256" key="15">
    <source>
        <dbReference type="ARBA" id="ARBA00023172"/>
    </source>
</evidence>
<feature type="compositionally biased region" description="Basic and acidic residues" evidence="24">
    <location>
        <begin position="1193"/>
        <end position="1204"/>
    </location>
</feature>
<dbReference type="PANTHER" id="PTHR12132">
    <property type="entry name" value="DNA REPAIR AND RECOMBINATION PROTEIN RAD52, RAD59"/>
    <property type="match status" value="1"/>
</dbReference>
<dbReference type="NCBIfam" id="TIGR00607">
    <property type="entry name" value="rad52"/>
    <property type="match status" value="1"/>
</dbReference>
<dbReference type="SUPFAM" id="SSF53474">
    <property type="entry name" value="alpha/beta-Hydrolases"/>
    <property type="match status" value="1"/>
</dbReference>
<evidence type="ECO:0000256" key="17">
    <source>
        <dbReference type="ARBA" id="ARBA00023204"/>
    </source>
</evidence>
<sequence>MLFTTAPSRWRTAFLGGLLTSLSWLPGSAAADAKTQADYFVHSLPGAPEPLLKMHAGHIEVDAEHNGNLFFWHYENRHIANRQRTVIWLNGGPGCSSMDGALMEIGPYRVRDGGKLEYNNGSWDEFANLLFVDQPVGTGFSYVNTDSYLSELDQMAEQFMIFLEKWFALFPEYEHDDLYIAGESYAGQHIPYIARAILNRNKTGPKHTWALKGVLIGNGWISPVDHYLSYLPFAYQTGLLQGDSPEARRVESLQSNCLKVLNEGAADHVDNAVCESVMTTILQETKLKGGDPRQECVNMYDIRLRDDGSCGMNWPPDLATVTPWLRQPDVIAALHINPDKKTGWTECNGAVSSHFRAKNSKPSISFLPELLSQINVVLFSGDQDLICNHIGTESLIDKMTWNGGKGFEISQGVVAPKRDWVFEGEPAGTYREARNLTYVVFYNSSHMVPFDYPRRTRDMLDRFIGVDISAVGGAPSESLLNGEKGPLVSVGGHPNSTKAEEDKTKELKEAQWKAYYRSGEVALVVVVILAGAFGFFIWRDRRRRAASGYKGVDGDEGRESLIMGMGLDNFRRRDRSRDVEAADFDERELDDLDGDARKPSNGRAKGRGEKDRIPQNDSTFSLGGASSDGEGSGSEKDRRLAAREKSPGDQYNSGNVTNPFEERVVNGFTAVEIATLQSRLNKQLGPEYISQRPGNGGGRVAYLEGNKAIALANEVFGFNGWSSSLGQVQIDYVDENSQNGKVSLGLSIVVRITLKDGTYHEDIGYGSIENGKGKAASFEKAKKEAATDGLKRALRTFGNVLGNCLYDKAYLKKVQSMKVEPVKFQEDNLHRHSDFAPKVKQEMAMVKREPHHTPVRTNPILRTRTDHLGASISGEFDDEFDGNLFDGVDMENTGEDFSFESAAAGSVNGINGATPSRNAPLPNGGPSRQPDPRAQNAPDARGPHAVQQQSQNNIQNGASRPAIVPPNARAPQTPIQQNGNSRPDLNRPRMQPPTVDIHAAPKPQNPNHQSSGPAPQIQPHRPIPPQAQQQQPKPSGHPSAAPAANPPSNHRPPVGFVTSRAAELLQNPEPPASLTNLPAFNPNVESPIPKEQRTPGIDHASSKPIKRDTVNAPAPPPPNLGPPAGGFNRPGVGGRGNSNFVNPHQDANRRIGMPGAGMSPGGINRGQYRPPIKRPPLQDVSNQGAAGGGTGEPEAKRQRVEAPRSENTGGAPLGSS</sequence>
<dbReference type="GO" id="GO:0006915">
    <property type="term" value="P:apoptotic process"/>
    <property type="evidence" value="ECO:0007669"/>
    <property type="project" value="UniProtKB-KW"/>
</dbReference>
<keyword evidence="6 26" id="KW-0645">Protease</keyword>
<keyword evidence="16" id="KW-0325">Glycoprotein</keyword>
<keyword evidence="10" id="KW-0227">DNA damage</keyword>
<dbReference type="RefSeq" id="XP_056074870.1">
    <property type="nucleotide sequence ID" value="XM_056211397.1"/>
</dbReference>
<evidence type="ECO:0000256" key="13">
    <source>
        <dbReference type="ARBA" id="ARBA00023034"/>
    </source>
</evidence>
<feature type="compositionally biased region" description="Basic and acidic residues" evidence="24">
    <location>
        <begin position="633"/>
        <end position="647"/>
    </location>
</feature>
<evidence type="ECO:0000256" key="16">
    <source>
        <dbReference type="ARBA" id="ARBA00023180"/>
    </source>
</evidence>
<evidence type="ECO:0000256" key="14">
    <source>
        <dbReference type="ARBA" id="ARBA00023136"/>
    </source>
</evidence>
<comment type="subcellular location">
    <subcellularLocation>
        <location evidence="2">Golgi apparatus</location>
        <location evidence="2">trans-Golgi network membrane</location>
        <topology evidence="2">Single-pass type I membrane protein</topology>
    </subcellularLocation>
</comment>
<dbReference type="InterPro" id="IPR004585">
    <property type="entry name" value="DNA_recomb/repair_Rad52"/>
</dbReference>
<keyword evidence="7" id="KW-0812">Transmembrane</keyword>
<dbReference type="GeneID" id="80906120"/>
<feature type="compositionally biased region" description="Polar residues" evidence="24">
    <location>
        <begin position="973"/>
        <end position="983"/>
    </location>
</feature>
<dbReference type="GO" id="GO:0045002">
    <property type="term" value="P:double-strand break repair via single-strand annealing"/>
    <property type="evidence" value="ECO:0007669"/>
    <property type="project" value="InterPro"/>
</dbReference>
<keyword evidence="15" id="KW-0233">DNA recombination</keyword>
<keyword evidence="8" id="KW-0053">Apoptosis</keyword>
<feature type="signal peptide" evidence="25">
    <location>
        <begin position="1"/>
        <end position="30"/>
    </location>
</feature>
<evidence type="ECO:0000256" key="21">
    <source>
        <dbReference type="ARBA" id="ARBA00040628"/>
    </source>
</evidence>
<feature type="compositionally biased region" description="Polar residues" evidence="24">
    <location>
        <begin position="649"/>
        <end position="658"/>
    </location>
</feature>
<gene>
    <name evidence="26" type="primary">KEX1</name>
    <name evidence="26" type="ORF">N0V89_002590</name>
</gene>
<evidence type="ECO:0000256" key="18">
    <source>
        <dbReference type="ARBA" id="ARBA00037042"/>
    </source>
</evidence>
<reference evidence="26" key="1">
    <citation type="submission" date="2022-10" db="EMBL/GenBank/DDBJ databases">
        <title>Tapping the CABI collections for fungal endophytes: first genome assemblies for Collariella, Neodidymelliopsis, Ascochyta clinopodiicola, Didymella pomorum, Didymosphaeria variabile, Neocosmospora piperis and Neocucurbitaria cava.</title>
        <authorList>
            <person name="Hill R."/>
        </authorList>
    </citation>
    <scope>NUCLEOTIDE SEQUENCE</scope>
    <source>
        <strain evidence="26">IMI 356815</strain>
    </source>
</reference>
<evidence type="ECO:0000256" key="8">
    <source>
        <dbReference type="ARBA" id="ARBA00022703"/>
    </source>
</evidence>
<dbReference type="GO" id="GO:0003697">
    <property type="term" value="F:single-stranded DNA binding"/>
    <property type="evidence" value="ECO:0007669"/>
    <property type="project" value="UniProtKB-ARBA"/>
</dbReference>
<dbReference type="OrthoDB" id="443318at2759"/>
<dbReference type="AlphaFoldDB" id="A0A9W9CDR7"/>
<keyword evidence="9 25" id="KW-0732">Signal</keyword>
<evidence type="ECO:0000256" key="22">
    <source>
        <dbReference type="ARBA" id="ARBA00042717"/>
    </source>
</evidence>
<evidence type="ECO:0000313" key="26">
    <source>
        <dbReference type="EMBL" id="KAJ4358011.1"/>
    </source>
</evidence>
<dbReference type="FunFam" id="3.40.50.1820:FF:000121">
    <property type="entry name" value="Carboxypeptidase D"/>
    <property type="match status" value="1"/>
</dbReference>
<evidence type="ECO:0000256" key="19">
    <source>
        <dbReference type="ARBA" id="ARBA00038895"/>
    </source>
</evidence>
<comment type="caution">
    <text evidence="26">The sequence shown here is derived from an EMBL/GenBank/DDBJ whole genome shotgun (WGS) entry which is preliminary data.</text>
</comment>
<dbReference type="GO" id="GO:0005794">
    <property type="term" value="C:Golgi apparatus"/>
    <property type="evidence" value="ECO:0007669"/>
    <property type="project" value="UniProtKB-SubCell"/>
</dbReference>
<feature type="chain" id="PRO_5040998061" description="Pheromone-processing carboxypeptidase KEX1" evidence="25">
    <location>
        <begin position="31"/>
        <end position="1216"/>
    </location>
</feature>
<dbReference type="SUPFAM" id="SSF54768">
    <property type="entry name" value="dsRNA-binding domain-like"/>
    <property type="match status" value="1"/>
</dbReference>
<feature type="region of interest" description="Disordered" evidence="24">
    <location>
        <begin position="482"/>
        <end position="501"/>
    </location>
</feature>
<dbReference type="Pfam" id="PF00450">
    <property type="entry name" value="Peptidase_S10"/>
    <property type="match status" value="1"/>
</dbReference>
<dbReference type="PROSITE" id="PS00131">
    <property type="entry name" value="CARBOXYPEPT_SER_SER"/>
    <property type="match status" value="1"/>
</dbReference>
<comment type="function">
    <text evidence="18">Protease with a carboxypeptidase B-like function involved in the C-terminal processing of the lysine and arginine residues from protein precursors. Promotes cell fusion and is involved in the programmed cell death.</text>
</comment>
<accession>A0A9W9CDR7</accession>
<dbReference type="Pfam" id="PF04098">
    <property type="entry name" value="Rad52_Rad22"/>
    <property type="match status" value="1"/>
</dbReference>
<comment type="similarity">
    <text evidence="3">Belongs to the RAD52 family.</text>
</comment>
<dbReference type="InterPro" id="IPR029058">
    <property type="entry name" value="AB_hydrolase_fold"/>
</dbReference>
<dbReference type="GO" id="GO:0005634">
    <property type="term" value="C:nucleus"/>
    <property type="evidence" value="ECO:0007669"/>
    <property type="project" value="InterPro"/>
</dbReference>
<dbReference type="GO" id="GO:0004185">
    <property type="term" value="F:serine-type carboxypeptidase activity"/>
    <property type="evidence" value="ECO:0007669"/>
    <property type="project" value="UniProtKB-EC"/>
</dbReference>
<evidence type="ECO:0000256" key="23">
    <source>
        <dbReference type="ARBA" id="ARBA00077224"/>
    </source>
</evidence>
<evidence type="ECO:0000313" key="27">
    <source>
        <dbReference type="Proteomes" id="UP001140513"/>
    </source>
</evidence>
<dbReference type="GO" id="GO:0006508">
    <property type="term" value="P:proteolysis"/>
    <property type="evidence" value="ECO:0007669"/>
    <property type="project" value="UniProtKB-KW"/>
</dbReference>
<dbReference type="PRINTS" id="PR00724">
    <property type="entry name" value="CRBOXYPTASEC"/>
</dbReference>
<comment type="catalytic activity">
    <reaction evidence="1">
        <text>Preferential release of a C-terminal arginine or lysine residue.</text>
        <dbReference type="EC" id="3.4.16.6"/>
    </reaction>
</comment>
<feature type="compositionally biased region" description="Gly residues" evidence="24">
    <location>
        <begin position="1154"/>
        <end position="1164"/>
    </location>
</feature>
<dbReference type="GO" id="GO:0000730">
    <property type="term" value="P:DNA recombinase assembly"/>
    <property type="evidence" value="ECO:0007669"/>
    <property type="project" value="InterPro"/>
</dbReference>
<keyword evidence="12" id="KW-1133">Transmembrane helix</keyword>
<comment type="similarity">
    <text evidence="4">Belongs to the peptidase S10 family.</text>
</comment>